<evidence type="ECO:0000313" key="1">
    <source>
        <dbReference type="EMBL" id="RML99235.1"/>
    </source>
</evidence>
<dbReference type="Proteomes" id="UP000282378">
    <property type="component" value="Unassembled WGS sequence"/>
</dbReference>
<dbReference type="EMBL" id="RBNL01000644">
    <property type="protein sequence ID" value="RML99235.1"/>
    <property type="molecule type" value="Genomic_DNA"/>
</dbReference>
<reference evidence="1 2" key="1">
    <citation type="submission" date="2018-08" db="EMBL/GenBank/DDBJ databases">
        <title>Recombination of ecologically and evolutionarily significant loci maintains genetic cohesion in the Pseudomonas syringae species complex.</title>
        <authorList>
            <person name="Dillon M."/>
            <person name="Thakur S."/>
            <person name="Almeida R.N.D."/>
            <person name="Weir B.S."/>
            <person name="Guttman D.S."/>
        </authorList>
    </citation>
    <scope>NUCLEOTIDE SEQUENCE [LARGE SCALE GENOMIC DNA]</scope>
    <source>
        <strain evidence="1 2">88_10</strain>
    </source>
</reference>
<gene>
    <name evidence="1" type="ORF">APX70_01090</name>
</gene>
<proteinExistence type="predicted"/>
<protein>
    <submittedName>
        <fullName evidence="1">Uncharacterized protein</fullName>
    </submittedName>
</protein>
<comment type="caution">
    <text evidence="1">The sequence shown here is derived from an EMBL/GenBank/DDBJ whole genome shotgun (WGS) entry which is preliminary data.</text>
</comment>
<dbReference type="AlphaFoldDB" id="A0A3M3AGL6"/>
<evidence type="ECO:0000313" key="2">
    <source>
        <dbReference type="Proteomes" id="UP000282378"/>
    </source>
</evidence>
<accession>A0A3M3AGL6</accession>
<organism evidence="1 2">
    <name type="scientific">Pseudomonas syringae pv. maculicola</name>
    <dbReference type="NCBI Taxonomy" id="59511"/>
    <lineage>
        <taxon>Bacteria</taxon>
        <taxon>Pseudomonadati</taxon>
        <taxon>Pseudomonadota</taxon>
        <taxon>Gammaproteobacteria</taxon>
        <taxon>Pseudomonadales</taxon>
        <taxon>Pseudomonadaceae</taxon>
        <taxon>Pseudomonas</taxon>
    </lineage>
</organism>
<sequence length="171" mass="19871">MAKCWKSWGVISRLRVFTQKAMLMSDSKKNISYAEYASLNDGKVSRFKYLYMVLDSENIHDDFKCILFGLFNPTIFFLNEGYFIEENFTQDRYDQTVAQGLAPLEIPVWLNMIEITSLLGDVGYDEAAELGALIRDCWNTKLNRQFPDSCFEARLVLEDDLDEVWVTLCKQ</sequence>
<name>A0A3M3AGL6_PSEYM</name>